<evidence type="ECO:0000313" key="4">
    <source>
        <dbReference type="Proteomes" id="UP000240572"/>
    </source>
</evidence>
<dbReference type="InterPro" id="IPR050464">
    <property type="entry name" value="Zeta_carotene_desat/Oxidored"/>
</dbReference>
<evidence type="ECO:0000256" key="2">
    <source>
        <dbReference type="PIRSR" id="PIRSR601613-1"/>
    </source>
</evidence>
<gene>
    <name evidence="3" type="ORF">B0I18_108186</name>
</gene>
<dbReference type="PRINTS" id="PR00757">
    <property type="entry name" value="AMINEOXDASEF"/>
</dbReference>
<dbReference type="SUPFAM" id="SSF51905">
    <property type="entry name" value="FAD/NAD(P)-binding domain"/>
    <property type="match status" value="1"/>
</dbReference>
<dbReference type="PANTHER" id="PTHR42923">
    <property type="entry name" value="PROTOPORPHYRINOGEN OXIDASE"/>
    <property type="match status" value="1"/>
</dbReference>
<protein>
    <submittedName>
        <fullName evidence="3">Protoporphyrinogen oxidase</fullName>
    </submittedName>
</protein>
<keyword evidence="4" id="KW-1185">Reference proteome</keyword>
<dbReference type="PANTHER" id="PTHR42923:SF39">
    <property type="entry name" value="AMINO OXIDASE"/>
    <property type="match status" value="1"/>
</dbReference>
<comment type="cofactor">
    <cofactor evidence="1">
        <name>FAD</name>
        <dbReference type="ChEBI" id="CHEBI:57692"/>
    </cofactor>
</comment>
<dbReference type="PROSITE" id="PS51257">
    <property type="entry name" value="PROKAR_LIPOPROTEIN"/>
    <property type="match status" value="1"/>
</dbReference>
<proteinExistence type="predicted"/>
<dbReference type="Gene3D" id="3.50.50.60">
    <property type="entry name" value="FAD/NAD(P)-binding domain"/>
    <property type="match status" value="1"/>
</dbReference>
<evidence type="ECO:0000313" key="3">
    <source>
        <dbReference type="EMBL" id="PSK90455.1"/>
    </source>
</evidence>
<dbReference type="OrthoDB" id="127573at2"/>
<dbReference type="InterPro" id="IPR036188">
    <property type="entry name" value="FAD/NAD-bd_sf"/>
</dbReference>
<dbReference type="GO" id="GO:0016491">
    <property type="term" value="F:oxidoreductase activity"/>
    <property type="evidence" value="ECO:0007669"/>
    <property type="project" value="InterPro"/>
</dbReference>
<reference evidence="3 4" key="1">
    <citation type="submission" date="2018-03" db="EMBL/GenBank/DDBJ databases">
        <title>Genomic Encyclopedia of Type Strains, Phase III (KMG-III): the genomes of soil and plant-associated and newly described type strains.</title>
        <authorList>
            <person name="Whitman W."/>
        </authorList>
    </citation>
    <scope>NUCLEOTIDE SEQUENCE [LARGE SCALE GENOMIC DNA]</scope>
    <source>
        <strain evidence="3 4">CGMCC 1.12700</strain>
    </source>
</reference>
<dbReference type="RefSeq" id="WP_106524326.1">
    <property type="nucleotide sequence ID" value="NZ_PYGD01000008.1"/>
</dbReference>
<dbReference type="Proteomes" id="UP000240572">
    <property type="component" value="Unassembled WGS sequence"/>
</dbReference>
<dbReference type="InterPro" id="IPR001613">
    <property type="entry name" value="Flavin_amine_oxidase"/>
</dbReference>
<sequence>MQRRDFLKISAGLAGITPLLQACRQERVIPGSIIGASAKTGHLLRDHAFSEPESWEPHQVVIVGGGISGLAAARQLGKAGINDVVLLDLEAKTGGNAACGGNNISGYPWGAHYIPIPNNNLTEYLAFLQEAGVITGYDAAGLPVYNEYHLCSDPEERLYINGQWQDGLVPRFGLSDPERLQLKNFFRYMDAFRQQKGADGKDAFAIPVDASSKDAALTALDQVTMKAWMDDRELTCSYIRWYVDYCTRDDFGTAYDKISAWAGIHYFASRKGRGSNASYHDVLTWEQGNGFLAGQLLQQCRAGVRTGALAVGVRPAEKEIRIAYYDVQQKKLKGLAAQQCILAVPQFVAARLLKDESRLQQVHQYLHYTPWLVANLTVKQLEERSGAPESWDNVIYGSNSLGYVDATHQQLQQRKDKRNLTYYLPLTQSDPDSARKAAYATDHATWTKAILADLKRIHPDIATKTERVDIMLWGHAMAQPLPGIAHGDIRASLGRSLAPGIHFAHTDLAGISIFEEAFYQGLHAAAKVKALL</sequence>
<name>A0A2P8CZR3_9BACT</name>
<dbReference type="EMBL" id="PYGD01000008">
    <property type="protein sequence ID" value="PSK90455.1"/>
    <property type="molecule type" value="Genomic_DNA"/>
</dbReference>
<accession>A0A2P8CZR3</accession>
<feature type="binding site" evidence="2">
    <location>
        <position position="68"/>
    </location>
    <ligand>
        <name>FAD</name>
        <dbReference type="ChEBI" id="CHEBI:57692"/>
    </ligand>
</feature>
<dbReference type="Pfam" id="PF13450">
    <property type="entry name" value="NAD_binding_8"/>
    <property type="match status" value="1"/>
</dbReference>
<evidence type="ECO:0000256" key="1">
    <source>
        <dbReference type="ARBA" id="ARBA00001974"/>
    </source>
</evidence>
<organism evidence="3 4">
    <name type="scientific">Taibaiella chishuiensis</name>
    <dbReference type="NCBI Taxonomy" id="1434707"/>
    <lineage>
        <taxon>Bacteria</taxon>
        <taxon>Pseudomonadati</taxon>
        <taxon>Bacteroidota</taxon>
        <taxon>Chitinophagia</taxon>
        <taxon>Chitinophagales</taxon>
        <taxon>Chitinophagaceae</taxon>
        <taxon>Taibaiella</taxon>
    </lineage>
</organism>
<dbReference type="AlphaFoldDB" id="A0A2P8CZR3"/>
<comment type="caution">
    <text evidence="3">The sequence shown here is derived from an EMBL/GenBank/DDBJ whole genome shotgun (WGS) entry which is preliminary data.</text>
</comment>